<dbReference type="PROSITE" id="PS50198">
    <property type="entry name" value="PPIC_PPIASE_2"/>
    <property type="match status" value="2"/>
</dbReference>
<gene>
    <name evidence="7 9" type="primary">surA</name>
    <name evidence="9" type="ORF">GCM10007935_38270</name>
</gene>
<sequence length="464" mass="50724">MTDLFPSSFFKGQPLRFAAVLMACGLSVASAQGLRPAAAGSAWGLPAAAPAASRTADYIVALVNGEPITNHDVRQRLLRVEQQLARQGANVPNRSQLLPEVVDMLINERALVQSATEAGIRVDDASLNQAELSVAAQNQLTIEGLRQRLTAEGLDAGQFRRELRDQILLQRAREREVEQRVKITDADIDAFLREQRTQAGAAAAGLDLSHVLVLVPENASEALVRERQARAQQVADRARAPGANFAALAREFSDAPEGASGGGFGMRPADRLPELFVQAVRDLPVGGVAGPIRSPAGFHVLRLNERQQAGAPALSEVQTHARHILLRTGPQMSQAQAVAQLARWREEISAGQANFETLAREHSQDGSASNGGDLGWVGPGQFVPEFESVMDALQPGQLSQPVVSRFGVHLIRVDERRERTLSDREQRELARDVLRDRRAEEALRVWMQDVRQRAFVEQRDDPRP</sequence>
<dbReference type="RefSeq" id="WP_284309141.1">
    <property type="nucleotide sequence ID" value="NZ_BSPB01000055.1"/>
</dbReference>
<keyword evidence="6 7" id="KW-0413">Isomerase</keyword>
<dbReference type="PANTHER" id="PTHR47637:SF1">
    <property type="entry name" value="CHAPERONE SURA"/>
    <property type="match status" value="1"/>
</dbReference>
<dbReference type="InterPro" id="IPR015391">
    <property type="entry name" value="SurA_N"/>
</dbReference>
<accession>A0ABQ6C9P9</accession>
<protein>
    <recommendedName>
        <fullName evidence="7">Chaperone SurA</fullName>
    </recommendedName>
    <alternativeName>
        <fullName evidence="7">Peptidyl-prolyl cis-trans isomerase SurA</fullName>
        <shortName evidence="7">PPIase SurA</shortName>
        <ecNumber evidence="7">5.2.1.8</ecNumber>
    </alternativeName>
    <alternativeName>
        <fullName evidence="7">Rotamase SurA</fullName>
    </alternativeName>
</protein>
<evidence type="ECO:0000256" key="6">
    <source>
        <dbReference type="ARBA" id="ARBA00023235"/>
    </source>
</evidence>
<keyword evidence="1 7" id="KW-0732">Signal</keyword>
<evidence type="ECO:0000259" key="8">
    <source>
        <dbReference type="PROSITE" id="PS50198"/>
    </source>
</evidence>
<evidence type="ECO:0000256" key="4">
    <source>
        <dbReference type="ARBA" id="ARBA00023110"/>
    </source>
</evidence>
<dbReference type="HAMAP" id="MF_01183">
    <property type="entry name" value="Chaperone_SurA"/>
    <property type="match status" value="1"/>
</dbReference>
<keyword evidence="5 7" id="KW-0143">Chaperone</keyword>
<dbReference type="SUPFAM" id="SSF54534">
    <property type="entry name" value="FKBP-like"/>
    <property type="match status" value="2"/>
</dbReference>
<evidence type="ECO:0000256" key="5">
    <source>
        <dbReference type="ARBA" id="ARBA00023186"/>
    </source>
</evidence>
<keyword evidence="3 7" id="KW-0574">Periplasm</keyword>
<dbReference type="InterPro" id="IPR000297">
    <property type="entry name" value="PPIase_PpiC"/>
</dbReference>
<dbReference type="InterPro" id="IPR046357">
    <property type="entry name" value="PPIase_dom_sf"/>
</dbReference>
<evidence type="ECO:0000313" key="10">
    <source>
        <dbReference type="Proteomes" id="UP001156903"/>
    </source>
</evidence>
<dbReference type="SUPFAM" id="SSF109998">
    <property type="entry name" value="Triger factor/SurA peptide-binding domain-like"/>
    <property type="match status" value="1"/>
</dbReference>
<feature type="domain" description="PpiC" evidence="8">
    <location>
        <begin position="203"/>
        <end position="305"/>
    </location>
</feature>
<dbReference type="InterPro" id="IPR050280">
    <property type="entry name" value="OMP_Chaperone_SurA"/>
</dbReference>
<comment type="catalytic activity">
    <reaction evidence="7">
        <text>[protein]-peptidylproline (omega=180) = [protein]-peptidylproline (omega=0)</text>
        <dbReference type="Rhea" id="RHEA:16237"/>
        <dbReference type="Rhea" id="RHEA-COMP:10747"/>
        <dbReference type="Rhea" id="RHEA-COMP:10748"/>
        <dbReference type="ChEBI" id="CHEBI:83833"/>
        <dbReference type="ChEBI" id="CHEBI:83834"/>
        <dbReference type="EC" id="5.2.1.8"/>
    </reaction>
</comment>
<name>A0ABQ6C9P9_9BURK</name>
<comment type="domain">
    <text evidence="7">The PPIase activity resides only in the second parvulin domain. The N-terminal region and the C-terminal tail are necessary and sufficient for the chaperone activity of SurA. The PPIase activity is dispensable for SurA to function as a chaperone. The N-terminal region and the C-terminal tail are also required for porin recognition.</text>
</comment>
<dbReference type="Gene3D" id="1.10.4030.10">
    <property type="entry name" value="Porin chaperone SurA, peptide-binding domain"/>
    <property type="match status" value="1"/>
</dbReference>
<dbReference type="InterPro" id="IPR023058">
    <property type="entry name" value="PPIase_PpiC_CS"/>
</dbReference>
<dbReference type="InterPro" id="IPR023034">
    <property type="entry name" value="PPIase_SurA"/>
</dbReference>
<dbReference type="EMBL" id="BSPB01000055">
    <property type="protein sequence ID" value="GLS16387.1"/>
    <property type="molecule type" value="Genomic_DNA"/>
</dbReference>
<dbReference type="PROSITE" id="PS01096">
    <property type="entry name" value="PPIC_PPIASE_1"/>
    <property type="match status" value="1"/>
</dbReference>
<dbReference type="InterPro" id="IPR027304">
    <property type="entry name" value="Trigger_fact/SurA_dom_sf"/>
</dbReference>
<dbReference type="Pfam" id="PF00639">
    <property type="entry name" value="Rotamase"/>
    <property type="match status" value="2"/>
</dbReference>
<reference evidence="10" key="1">
    <citation type="journal article" date="2019" name="Int. J. Syst. Evol. Microbiol.">
        <title>The Global Catalogue of Microorganisms (GCM) 10K type strain sequencing project: providing services to taxonomists for standard genome sequencing and annotation.</title>
        <authorList>
            <consortium name="The Broad Institute Genomics Platform"/>
            <consortium name="The Broad Institute Genome Sequencing Center for Infectious Disease"/>
            <person name="Wu L."/>
            <person name="Ma J."/>
        </authorList>
    </citation>
    <scope>NUCLEOTIDE SEQUENCE [LARGE SCALE GENOMIC DNA]</scope>
    <source>
        <strain evidence="10">NBRC 109341</strain>
    </source>
</reference>
<comment type="caution">
    <text evidence="9">The sequence shown here is derived from an EMBL/GenBank/DDBJ whole genome shotgun (WGS) entry which is preliminary data.</text>
</comment>
<evidence type="ECO:0000256" key="1">
    <source>
        <dbReference type="ARBA" id="ARBA00022729"/>
    </source>
</evidence>
<evidence type="ECO:0000256" key="3">
    <source>
        <dbReference type="ARBA" id="ARBA00022764"/>
    </source>
</evidence>
<evidence type="ECO:0000313" key="9">
    <source>
        <dbReference type="EMBL" id="GLS16387.1"/>
    </source>
</evidence>
<feature type="domain" description="PpiC" evidence="8">
    <location>
        <begin position="316"/>
        <end position="415"/>
    </location>
</feature>
<dbReference type="EC" id="5.2.1.8" evidence="7"/>
<organism evidence="9 10">
    <name type="scientific">Hydrogenophaga electricum</name>
    <dbReference type="NCBI Taxonomy" id="1230953"/>
    <lineage>
        <taxon>Bacteria</taxon>
        <taxon>Pseudomonadati</taxon>
        <taxon>Pseudomonadota</taxon>
        <taxon>Betaproteobacteria</taxon>
        <taxon>Burkholderiales</taxon>
        <taxon>Comamonadaceae</taxon>
        <taxon>Hydrogenophaga</taxon>
    </lineage>
</organism>
<dbReference type="Gene3D" id="3.10.50.40">
    <property type="match status" value="2"/>
</dbReference>
<evidence type="ECO:0000256" key="7">
    <source>
        <dbReference type="HAMAP-Rule" id="MF_01183"/>
    </source>
</evidence>
<evidence type="ECO:0000256" key="2">
    <source>
        <dbReference type="ARBA" id="ARBA00022737"/>
    </source>
</evidence>
<keyword evidence="2 7" id="KW-0677">Repeat</keyword>
<comment type="subcellular location">
    <subcellularLocation>
        <location evidence="7">Periplasm</location>
    </subcellularLocation>
    <text evidence="7">Is capable of associating with the outer membrane.</text>
</comment>
<dbReference type="Proteomes" id="UP001156903">
    <property type="component" value="Unassembled WGS sequence"/>
</dbReference>
<dbReference type="PANTHER" id="PTHR47637">
    <property type="entry name" value="CHAPERONE SURA"/>
    <property type="match status" value="1"/>
</dbReference>
<keyword evidence="4 7" id="KW-0697">Rotamase</keyword>
<comment type="function">
    <text evidence="7">Chaperone involved in the correct folding and assembly of outer membrane proteins. Recognizes specific patterns of aromatic residues and the orientation of their side chains, which are found more frequently in integral outer membrane proteins. May act in both early periplasmic and late outer membrane-associated steps of protein maturation.</text>
</comment>
<keyword evidence="10" id="KW-1185">Reference proteome</keyword>
<dbReference type="Pfam" id="PF09312">
    <property type="entry name" value="SurA_N"/>
    <property type="match status" value="1"/>
</dbReference>
<proteinExistence type="inferred from homology"/>